<keyword evidence="2" id="KW-1185">Reference proteome</keyword>
<name>A0ABR0E8E0_ZASCE</name>
<reference evidence="1 2" key="1">
    <citation type="journal article" date="2023" name="G3 (Bethesda)">
        <title>A chromosome-level genome assembly of Zasmidium syzygii isolated from banana leaves.</title>
        <authorList>
            <person name="van Westerhoven A.C."/>
            <person name="Mehrabi R."/>
            <person name="Talebi R."/>
            <person name="Steentjes M.B.F."/>
            <person name="Corcolon B."/>
            <person name="Chong P.A."/>
            <person name="Kema G.H.J."/>
            <person name="Seidl M.F."/>
        </authorList>
    </citation>
    <scope>NUCLEOTIDE SEQUENCE [LARGE SCALE GENOMIC DNA]</scope>
    <source>
        <strain evidence="1 2">P124</strain>
    </source>
</reference>
<sequence>MERHRYLFASKLSHFTPSLKAAQNVQEKPSTLLSSAARAQLKTQTQENTMPNEAMSGLREQILGTPPPPALSQCLNLPDTPSPPANAKAIFYCGSDAAAAVANRSTLDIVIFAKPATVGGSMKLYQALLISTFQPGRDTRVWGRGNYGRSAQEALESLLEAMMDLAAQAVHTLALLEGPRSEGSTE</sequence>
<dbReference type="Proteomes" id="UP001305779">
    <property type="component" value="Unassembled WGS sequence"/>
</dbReference>
<gene>
    <name evidence="1" type="ORF">PRZ48_010347</name>
</gene>
<evidence type="ECO:0000313" key="1">
    <source>
        <dbReference type="EMBL" id="KAK4497694.1"/>
    </source>
</evidence>
<proteinExistence type="predicted"/>
<evidence type="ECO:0000313" key="2">
    <source>
        <dbReference type="Proteomes" id="UP001305779"/>
    </source>
</evidence>
<dbReference type="EMBL" id="JAXOVC010000008">
    <property type="protein sequence ID" value="KAK4497694.1"/>
    <property type="molecule type" value="Genomic_DNA"/>
</dbReference>
<organism evidence="1 2">
    <name type="scientific">Zasmidium cellare</name>
    <name type="common">Wine cellar mold</name>
    <name type="synonym">Racodium cellare</name>
    <dbReference type="NCBI Taxonomy" id="395010"/>
    <lineage>
        <taxon>Eukaryota</taxon>
        <taxon>Fungi</taxon>
        <taxon>Dikarya</taxon>
        <taxon>Ascomycota</taxon>
        <taxon>Pezizomycotina</taxon>
        <taxon>Dothideomycetes</taxon>
        <taxon>Dothideomycetidae</taxon>
        <taxon>Mycosphaerellales</taxon>
        <taxon>Mycosphaerellaceae</taxon>
        <taxon>Zasmidium</taxon>
    </lineage>
</organism>
<comment type="caution">
    <text evidence="1">The sequence shown here is derived from an EMBL/GenBank/DDBJ whole genome shotgun (WGS) entry which is preliminary data.</text>
</comment>
<accession>A0ABR0E8E0</accession>
<protein>
    <submittedName>
        <fullName evidence="1">Uncharacterized protein</fullName>
    </submittedName>
</protein>